<keyword evidence="2" id="KW-1185">Reference proteome</keyword>
<proteinExistence type="predicted"/>
<dbReference type="Proteomes" id="UP001346869">
    <property type="component" value="Unassembled WGS sequence"/>
</dbReference>
<dbReference type="EMBL" id="JAUZQC010000006">
    <property type="protein sequence ID" value="KAK5869418.1"/>
    <property type="molecule type" value="Genomic_DNA"/>
</dbReference>
<reference evidence="1 2" key="1">
    <citation type="journal article" date="2023" name="Genes (Basel)">
        <title>Chromosome-Level Genome Assembly and Circadian Gene Repertoire of the Patagonia Blennie Eleginops maclovinus-The Closest Ancestral Proxy of Antarctic Cryonotothenioids.</title>
        <authorList>
            <person name="Cheng C.C."/>
            <person name="Rivera-Colon A.G."/>
            <person name="Minhas B.F."/>
            <person name="Wilson L."/>
            <person name="Rayamajhi N."/>
            <person name="Vargas-Chacoff L."/>
            <person name="Catchen J.M."/>
        </authorList>
    </citation>
    <scope>NUCLEOTIDE SEQUENCE [LARGE SCALE GENOMIC DNA]</scope>
    <source>
        <strain evidence="1">JMC-PN-2008</strain>
    </source>
</reference>
<sequence>MVSCELNKERTGRVLALFLWERDVPGGRRFGFWLHGSLARALRGCDPLSLAEPRARQYAAPLDPAG</sequence>
<evidence type="ECO:0000313" key="1">
    <source>
        <dbReference type="EMBL" id="KAK5869418.1"/>
    </source>
</evidence>
<name>A0AAN7XT58_ELEMC</name>
<organism evidence="1 2">
    <name type="scientific">Eleginops maclovinus</name>
    <name type="common">Patagonian blennie</name>
    <name type="synonym">Eleginus maclovinus</name>
    <dbReference type="NCBI Taxonomy" id="56733"/>
    <lineage>
        <taxon>Eukaryota</taxon>
        <taxon>Metazoa</taxon>
        <taxon>Chordata</taxon>
        <taxon>Craniata</taxon>
        <taxon>Vertebrata</taxon>
        <taxon>Euteleostomi</taxon>
        <taxon>Actinopterygii</taxon>
        <taxon>Neopterygii</taxon>
        <taxon>Teleostei</taxon>
        <taxon>Neoteleostei</taxon>
        <taxon>Acanthomorphata</taxon>
        <taxon>Eupercaria</taxon>
        <taxon>Perciformes</taxon>
        <taxon>Notothenioidei</taxon>
        <taxon>Eleginopidae</taxon>
        <taxon>Eleginops</taxon>
    </lineage>
</organism>
<protein>
    <submittedName>
        <fullName evidence="1">Uncharacterized protein</fullName>
    </submittedName>
</protein>
<gene>
    <name evidence="1" type="ORF">PBY51_024136</name>
</gene>
<comment type="caution">
    <text evidence="1">The sequence shown here is derived from an EMBL/GenBank/DDBJ whole genome shotgun (WGS) entry which is preliminary data.</text>
</comment>
<dbReference type="AlphaFoldDB" id="A0AAN7XT58"/>
<accession>A0AAN7XT58</accession>
<evidence type="ECO:0000313" key="2">
    <source>
        <dbReference type="Proteomes" id="UP001346869"/>
    </source>
</evidence>
<reference evidence="1 2" key="2">
    <citation type="journal article" date="2023" name="Mol. Biol. Evol.">
        <title>Genomics of Secondarily Temperate Adaptation in the Only Non-Antarctic Icefish.</title>
        <authorList>
            <person name="Rivera-Colon A.G."/>
            <person name="Rayamajhi N."/>
            <person name="Minhas B.F."/>
            <person name="Madrigal G."/>
            <person name="Bilyk K.T."/>
            <person name="Yoon V."/>
            <person name="Hune M."/>
            <person name="Gregory S."/>
            <person name="Cheng C.H.C."/>
            <person name="Catchen J.M."/>
        </authorList>
    </citation>
    <scope>NUCLEOTIDE SEQUENCE [LARGE SCALE GENOMIC DNA]</scope>
    <source>
        <strain evidence="1">JMC-PN-2008</strain>
    </source>
</reference>